<evidence type="ECO:0000259" key="6">
    <source>
        <dbReference type="Pfam" id="PF01368"/>
    </source>
</evidence>
<dbReference type="RefSeq" id="WP_151169405.1">
    <property type="nucleotide sequence ID" value="NZ_WACR01000010.1"/>
</dbReference>
<dbReference type="OrthoDB" id="9809852at2"/>
<evidence type="ECO:0000256" key="1">
    <source>
        <dbReference type="ARBA" id="ARBA00005915"/>
    </source>
</evidence>
<dbReference type="InterPro" id="IPR051673">
    <property type="entry name" value="SSDNA_exonuclease_RecJ"/>
</dbReference>
<dbReference type="InterPro" id="IPR001667">
    <property type="entry name" value="DDH_dom"/>
</dbReference>
<keyword evidence="10" id="KW-1185">Reference proteome</keyword>
<feature type="domain" description="DHHA1" evidence="7">
    <location>
        <begin position="355"/>
        <end position="445"/>
    </location>
</feature>
<gene>
    <name evidence="9" type="primary">recJ</name>
    <name evidence="9" type="ORF">F3059_11530</name>
</gene>
<keyword evidence="5 9" id="KW-0269">Exonuclease</keyword>
<dbReference type="InterPro" id="IPR003156">
    <property type="entry name" value="DHHA1_dom"/>
</dbReference>
<proteinExistence type="inferred from homology"/>
<evidence type="ECO:0000256" key="5">
    <source>
        <dbReference type="ARBA" id="ARBA00022839"/>
    </source>
</evidence>
<evidence type="ECO:0000313" key="10">
    <source>
        <dbReference type="Proteomes" id="UP000435357"/>
    </source>
</evidence>
<dbReference type="Pfam" id="PF01368">
    <property type="entry name" value="DHH"/>
    <property type="match status" value="1"/>
</dbReference>
<dbReference type="GO" id="GO:0006281">
    <property type="term" value="P:DNA repair"/>
    <property type="evidence" value="ECO:0007669"/>
    <property type="project" value="InterPro"/>
</dbReference>
<comment type="caution">
    <text evidence="9">The sequence shown here is derived from an EMBL/GenBank/DDBJ whole genome shotgun (WGS) entry which is preliminary data.</text>
</comment>
<dbReference type="Gene3D" id="3.90.1640.30">
    <property type="match status" value="1"/>
</dbReference>
<organism evidence="9 10">
    <name type="scientific">Salibacter halophilus</name>
    <dbReference type="NCBI Taxonomy" id="1803916"/>
    <lineage>
        <taxon>Bacteria</taxon>
        <taxon>Pseudomonadati</taxon>
        <taxon>Bacteroidota</taxon>
        <taxon>Flavobacteriia</taxon>
        <taxon>Flavobacteriales</taxon>
        <taxon>Salibacteraceae</taxon>
        <taxon>Salibacter</taxon>
    </lineage>
</organism>
<evidence type="ECO:0000256" key="3">
    <source>
        <dbReference type="ARBA" id="ARBA00022722"/>
    </source>
</evidence>
<evidence type="ECO:0000259" key="8">
    <source>
        <dbReference type="Pfam" id="PF17768"/>
    </source>
</evidence>
<dbReference type="PANTHER" id="PTHR30255">
    <property type="entry name" value="SINGLE-STRANDED-DNA-SPECIFIC EXONUCLEASE RECJ"/>
    <property type="match status" value="1"/>
</dbReference>
<name>A0A6N6M1U2_9FLAO</name>
<dbReference type="SUPFAM" id="SSF64182">
    <property type="entry name" value="DHH phosphoesterases"/>
    <property type="match status" value="1"/>
</dbReference>
<dbReference type="InterPro" id="IPR041122">
    <property type="entry name" value="RecJ_OB"/>
</dbReference>
<accession>A0A6N6M1U2</accession>
<dbReference type="GO" id="GO:0006310">
    <property type="term" value="P:DNA recombination"/>
    <property type="evidence" value="ECO:0007669"/>
    <property type="project" value="InterPro"/>
</dbReference>
<keyword evidence="4" id="KW-0378">Hydrolase</keyword>
<feature type="domain" description="RecJ OB" evidence="8">
    <location>
        <begin position="459"/>
        <end position="568"/>
    </location>
</feature>
<dbReference type="NCBIfam" id="TIGR00644">
    <property type="entry name" value="recJ"/>
    <property type="match status" value="1"/>
</dbReference>
<reference evidence="9 10" key="1">
    <citation type="submission" date="2019-09" db="EMBL/GenBank/DDBJ databases">
        <title>Genomes of Cryomorphaceae.</title>
        <authorList>
            <person name="Bowman J.P."/>
        </authorList>
    </citation>
    <scope>NUCLEOTIDE SEQUENCE [LARGE SCALE GENOMIC DNA]</scope>
    <source>
        <strain evidence="9 10">KCTC 52047</strain>
    </source>
</reference>
<feature type="domain" description="DDH" evidence="6">
    <location>
        <begin position="81"/>
        <end position="232"/>
    </location>
</feature>
<dbReference type="InterPro" id="IPR038763">
    <property type="entry name" value="DHH_sf"/>
</dbReference>
<dbReference type="GO" id="GO:0003676">
    <property type="term" value="F:nucleic acid binding"/>
    <property type="evidence" value="ECO:0007669"/>
    <property type="project" value="InterPro"/>
</dbReference>
<dbReference type="Proteomes" id="UP000435357">
    <property type="component" value="Unassembled WGS sequence"/>
</dbReference>
<evidence type="ECO:0000256" key="2">
    <source>
        <dbReference type="ARBA" id="ARBA00019841"/>
    </source>
</evidence>
<dbReference type="Pfam" id="PF02272">
    <property type="entry name" value="DHHA1"/>
    <property type="match status" value="1"/>
</dbReference>
<evidence type="ECO:0000256" key="4">
    <source>
        <dbReference type="ARBA" id="ARBA00022801"/>
    </source>
</evidence>
<dbReference type="GO" id="GO:0008409">
    <property type="term" value="F:5'-3' exonuclease activity"/>
    <property type="evidence" value="ECO:0007669"/>
    <property type="project" value="InterPro"/>
</dbReference>
<dbReference type="EMBL" id="WACR01000010">
    <property type="protein sequence ID" value="KAB1062810.1"/>
    <property type="molecule type" value="Genomic_DNA"/>
</dbReference>
<comment type="similarity">
    <text evidence="1">Belongs to the RecJ family.</text>
</comment>
<keyword evidence="3" id="KW-0540">Nuclease</keyword>
<evidence type="ECO:0000313" key="9">
    <source>
        <dbReference type="EMBL" id="KAB1062810.1"/>
    </source>
</evidence>
<dbReference type="AlphaFoldDB" id="A0A6N6M1U2"/>
<dbReference type="InterPro" id="IPR004610">
    <property type="entry name" value="RecJ"/>
</dbReference>
<protein>
    <recommendedName>
        <fullName evidence="2">Single-stranded-DNA-specific exonuclease RecJ</fullName>
    </recommendedName>
</protein>
<evidence type="ECO:0000259" key="7">
    <source>
        <dbReference type="Pfam" id="PF02272"/>
    </source>
</evidence>
<dbReference type="PANTHER" id="PTHR30255:SF2">
    <property type="entry name" value="SINGLE-STRANDED-DNA-SPECIFIC EXONUCLEASE RECJ"/>
    <property type="match status" value="1"/>
</dbReference>
<dbReference type="Gene3D" id="3.10.310.30">
    <property type="match status" value="1"/>
</dbReference>
<sequence>MEKRWHFIPPVDESKSLELSSAINCPLPLATILVNRGVSSFEEARDFFNPNLANLHDPLIMADMKTAVDRVLTAKKNGEAILIYGDYDVDGTTSVSMMYSFLKPHFDEIDYYIPDRYTEGYGISKAGIDYASENNFSVVIALDCGIKAIEQMEYAREKGIDFIICDHHRPGDELPAALAVLDPKRSDCDYPFKELSGCGVGYKLMQALCAIEPELANANPPANFLDLLAVSIACDIVPVNGENRILLFHGLKKINENPSPGIKRLLGEHAANDREITVSDLVFIVGPRINAAGRMERATKAVALLTNSDEAQLSELGSLINSQNQERKDLDRAINEEALQMIAEDNWYESAVSTVVYKPGWHKGVIGIVASRLIETHYKPTIVLTEYDGKVTGSARSVRGFDIYEAIDACSDIIEQFGGHKYAAGLSISPNKVDEFKEKFDQSVRERIKEEHKQPIQDIDAVLTLDEINNSFYKILKRMGPFGPKNMLPVFATHYLDDAGYSKVVGSDETHLRVVVKNEGSNIMISGIGFGMADKIEIVQSGEPFSIAYTIEENTFNGKTSLQMKVKDIQFTDELLQ</sequence>
<dbReference type="Pfam" id="PF17768">
    <property type="entry name" value="RecJ_OB"/>
    <property type="match status" value="1"/>
</dbReference>